<accession>A0A1D8G4P6</accession>
<evidence type="ECO:0000313" key="3">
    <source>
        <dbReference type="EMBL" id="AOT60436.1"/>
    </source>
</evidence>
<sequence length="371" mass="39020">MTHEDEDELRRGLRELADTEGPATGAPPTGAVVAAARRTRHRRRALTAAAATMVVAAGSVLGVRWAGAAHDRAPTASGTAPGTASGGTAPGGTASGGTAPGDTAATRTTAPEAASSQPGGDGVAPLPAVSGPYPPQPRSKEGEPLDSGPREPVENVRYRYDVSAACGFRYVAFGGRVWEAEGADHAYSWLTDRAHGFIRLTADPRTRTPVAVFEPDGPDPDRGTRVYRPRAAAPACLADEPRRAYSDAPAATIGPTEPVEGARYAYDWSTACDKRYLVFGGRLWKAEGATAPGALECLANDLPQVAHVRLVAGRVLVTTDDAPLSDRSRTHGYRPVDRLDAAERTRCPALPALQRLARQQTEERPAAKPTR</sequence>
<dbReference type="PATRIC" id="fig|285473.5.peg.3462"/>
<evidence type="ECO:0000256" key="2">
    <source>
        <dbReference type="SAM" id="Phobius"/>
    </source>
</evidence>
<dbReference type="RefSeq" id="WP_069977600.1">
    <property type="nucleotide sequence ID" value="NZ_CP017316.1"/>
</dbReference>
<keyword evidence="4" id="KW-1185">Reference proteome</keyword>
<keyword evidence="2" id="KW-0812">Transmembrane</keyword>
<keyword evidence="2" id="KW-1133">Transmembrane helix</keyword>
<feature type="compositionally biased region" description="Gly residues" evidence="1">
    <location>
        <begin position="84"/>
        <end position="99"/>
    </location>
</feature>
<dbReference type="AlphaFoldDB" id="A0A1D8G4P6"/>
<evidence type="ECO:0000313" key="4">
    <source>
        <dbReference type="Proteomes" id="UP000095349"/>
    </source>
</evidence>
<feature type="compositionally biased region" description="Low complexity" evidence="1">
    <location>
        <begin position="74"/>
        <end position="83"/>
    </location>
</feature>
<name>A0A1D8G4P6_9ACTN</name>
<keyword evidence="2" id="KW-0472">Membrane</keyword>
<dbReference type="GeneID" id="33067470"/>
<dbReference type="STRING" id="285473.A4G23_03310"/>
<organism evidence="3 4">
    <name type="scientific">Streptomyces rubrolavendulae</name>
    <dbReference type="NCBI Taxonomy" id="285473"/>
    <lineage>
        <taxon>Bacteria</taxon>
        <taxon>Bacillati</taxon>
        <taxon>Actinomycetota</taxon>
        <taxon>Actinomycetes</taxon>
        <taxon>Kitasatosporales</taxon>
        <taxon>Streptomycetaceae</taxon>
        <taxon>Streptomyces</taxon>
    </lineage>
</organism>
<feature type="compositionally biased region" description="Basic and acidic residues" evidence="1">
    <location>
        <begin position="360"/>
        <end position="371"/>
    </location>
</feature>
<feature type="compositionally biased region" description="Low complexity" evidence="1">
    <location>
        <begin position="100"/>
        <end position="114"/>
    </location>
</feature>
<feature type="compositionally biased region" description="Low complexity" evidence="1">
    <location>
        <begin position="19"/>
        <end position="36"/>
    </location>
</feature>
<dbReference type="KEGG" id="srn:A4G23_03310"/>
<feature type="region of interest" description="Disordered" evidence="1">
    <location>
        <begin position="322"/>
        <end position="371"/>
    </location>
</feature>
<evidence type="ECO:0000256" key="1">
    <source>
        <dbReference type="SAM" id="MobiDB-lite"/>
    </source>
</evidence>
<feature type="compositionally biased region" description="Basic and acidic residues" evidence="1">
    <location>
        <begin position="324"/>
        <end position="346"/>
    </location>
</feature>
<reference evidence="3 4" key="1">
    <citation type="submission" date="2016-09" db="EMBL/GenBank/DDBJ databases">
        <title>Streptomyces rubrolavendulae MJM4426 Genome sequencing and assembly.</title>
        <authorList>
            <person name="Kim J.-G."/>
        </authorList>
    </citation>
    <scope>NUCLEOTIDE SEQUENCE [LARGE SCALE GENOMIC DNA]</scope>
    <source>
        <strain evidence="3 4">MJM4426</strain>
    </source>
</reference>
<dbReference type="OrthoDB" id="3692307at2"/>
<protein>
    <submittedName>
        <fullName evidence="3">Uncharacterized protein</fullName>
    </submittedName>
</protein>
<dbReference type="EMBL" id="CP017316">
    <property type="protein sequence ID" value="AOT60436.1"/>
    <property type="molecule type" value="Genomic_DNA"/>
</dbReference>
<feature type="compositionally biased region" description="Basic and acidic residues" evidence="1">
    <location>
        <begin position="138"/>
        <end position="152"/>
    </location>
</feature>
<feature type="region of interest" description="Disordered" evidence="1">
    <location>
        <begin position="70"/>
        <end position="152"/>
    </location>
</feature>
<proteinExistence type="predicted"/>
<dbReference type="Proteomes" id="UP000095349">
    <property type="component" value="Chromosome"/>
</dbReference>
<feature type="transmembrane region" description="Helical" evidence="2">
    <location>
        <begin position="45"/>
        <end position="67"/>
    </location>
</feature>
<feature type="region of interest" description="Disordered" evidence="1">
    <location>
        <begin position="1"/>
        <end position="40"/>
    </location>
</feature>
<feature type="compositionally biased region" description="Basic and acidic residues" evidence="1">
    <location>
        <begin position="1"/>
        <end position="17"/>
    </location>
</feature>
<gene>
    <name evidence="3" type="ORF">A4G23_03310</name>
</gene>